<evidence type="ECO:0000256" key="3">
    <source>
        <dbReference type="ARBA" id="ARBA00005043"/>
    </source>
</evidence>
<feature type="compositionally biased region" description="Acidic residues" evidence="9">
    <location>
        <begin position="370"/>
        <end position="386"/>
    </location>
</feature>
<keyword evidence="7" id="KW-0819">tRNA processing</keyword>
<reference evidence="10" key="1">
    <citation type="submission" date="2020-07" db="EMBL/GenBank/DDBJ databases">
        <title>Draft Genome Sequence of a Deep-Sea Yeast, Naganishia (Cryptococcus) liquefaciens strain N6.</title>
        <authorList>
            <person name="Han Y.W."/>
            <person name="Kajitani R."/>
            <person name="Morimoto H."/>
            <person name="Parhat M."/>
            <person name="Tsubouchi H."/>
            <person name="Bakenova O."/>
            <person name="Ogata M."/>
            <person name="Argunhan B."/>
            <person name="Aoki R."/>
            <person name="Kajiwara S."/>
            <person name="Itoh T."/>
            <person name="Iwasaki H."/>
        </authorList>
    </citation>
    <scope>NUCLEOTIDE SEQUENCE</scope>
    <source>
        <strain evidence="10">N6</strain>
    </source>
</reference>
<comment type="pathway">
    <text evidence="3">tRNA modification; 5-methoxycarbonylmethyl-2-thiouridine-tRNA biosynthesis.</text>
</comment>
<comment type="similarity">
    <text evidence="4">Belongs to the ELP5 family.</text>
</comment>
<evidence type="ECO:0000256" key="6">
    <source>
        <dbReference type="ARBA" id="ARBA00022490"/>
    </source>
</evidence>
<name>A0A8H3TZ30_9TREE</name>
<dbReference type="PANTHER" id="PTHR15641">
    <property type="entry name" value="ELONGATOR COMPLEX PROTEIN 5"/>
    <property type="match status" value="1"/>
</dbReference>
<dbReference type="UniPathway" id="UPA00988"/>
<evidence type="ECO:0000256" key="1">
    <source>
        <dbReference type="ARBA" id="ARBA00004123"/>
    </source>
</evidence>
<evidence type="ECO:0000256" key="7">
    <source>
        <dbReference type="ARBA" id="ARBA00022694"/>
    </source>
</evidence>
<feature type="region of interest" description="Disordered" evidence="9">
    <location>
        <begin position="338"/>
        <end position="386"/>
    </location>
</feature>
<dbReference type="PANTHER" id="PTHR15641:SF1">
    <property type="entry name" value="ELONGATOR COMPLEX PROTEIN 5"/>
    <property type="match status" value="1"/>
</dbReference>
<evidence type="ECO:0000256" key="2">
    <source>
        <dbReference type="ARBA" id="ARBA00004496"/>
    </source>
</evidence>
<evidence type="ECO:0000313" key="11">
    <source>
        <dbReference type="Proteomes" id="UP000620104"/>
    </source>
</evidence>
<dbReference type="GO" id="GO:0005829">
    <property type="term" value="C:cytosol"/>
    <property type="evidence" value="ECO:0007669"/>
    <property type="project" value="TreeGrafter"/>
</dbReference>
<dbReference type="GO" id="GO:0000049">
    <property type="term" value="F:tRNA binding"/>
    <property type="evidence" value="ECO:0007669"/>
    <property type="project" value="TreeGrafter"/>
</dbReference>
<comment type="caution">
    <text evidence="10">The sequence shown here is derived from an EMBL/GenBank/DDBJ whole genome shotgun (WGS) entry which is preliminary data.</text>
</comment>
<sequence length="386" mass="41622">MSLPAILANTQTPHQPFLIICDTPTLPAHALIRDLVRRNIADASPVAFVSVIHPPSTYGLDPSHTNVRILDLTDDAERYFTDSPRDTFSHLETWLRDTVDELGRGVQVYIDALDVLVEDYASFSRGVKVVKMVLQLLRTQKAPSRLILPLPSSTPLLNSLLTPSTSPALSLLTLHPPSLISHLAETYLTTPPPSGHLDADPQGMKFWSLLVTADGPGSAGWSGGQAGDIKGKGRARGEAVVRSLLGESDESAEAEAVVVQVLVRKQQGGANKGMSRGLEAVRWGAGAEGMVPCAWNEVEGLRSLGKGYVLESETVEERHPSQQHIPFNLSLTASQQASRAQVPIPYAHEGDEPSTPREPAALGGIIFEPGSEDDMDDDDPDEDLDF</sequence>
<dbReference type="GO" id="GO:0005634">
    <property type="term" value="C:nucleus"/>
    <property type="evidence" value="ECO:0007669"/>
    <property type="project" value="UniProtKB-SubCell"/>
</dbReference>
<keyword evidence="6" id="KW-0963">Cytoplasm</keyword>
<accession>A0A8H3TZ30</accession>
<dbReference type="GO" id="GO:0002098">
    <property type="term" value="P:tRNA wobble uridine modification"/>
    <property type="evidence" value="ECO:0007669"/>
    <property type="project" value="InterPro"/>
</dbReference>
<dbReference type="GO" id="GO:0033588">
    <property type="term" value="C:elongator holoenzyme complex"/>
    <property type="evidence" value="ECO:0007669"/>
    <property type="project" value="InterPro"/>
</dbReference>
<dbReference type="Proteomes" id="UP000620104">
    <property type="component" value="Unassembled WGS sequence"/>
</dbReference>
<organism evidence="10 11">
    <name type="scientific">Naganishia liquefaciens</name>
    <dbReference type="NCBI Taxonomy" id="104408"/>
    <lineage>
        <taxon>Eukaryota</taxon>
        <taxon>Fungi</taxon>
        <taxon>Dikarya</taxon>
        <taxon>Basidiomycota</taxon>
        <taxon>Agaricomycotina</taxon>
        <taxon>Tremellomycetes</taxon>
        <taxon>Filobasidiales</taxon>
        <taxon>Filobasidiaceae</taxon>
        <taxon>Naganishia</taxon>
    </lineage>
</organism>
<keyword evidence="11" id="KW-1185">Reference proteome</keyword>
<dbReference type="InterPro" id="IPR019519">
    <property type="entry name" value="Elp5"/>
</dbReference>
<comment type="subcellular location">
    <subcellularLocation>
        <location evidence="2">Cytoplasm</location>
    </subcellularLocation>
    <subcellularLocation>
        <location evidence="1">Nucleus</location>
    </subcellularLocation>
</comment>
<dbReference type="AlphaFoldDB" id="A0A8H3TZ30"/>
<proteinExistence type="inferred from homology"/>
<dbReference type="EMBL" id="BLZA01000043">
    <property type="protein sequence ID" value="GHJ89463.1"/>
    <property type="molecule type" value="Genomic_DNA"/>
</dbReference>
<gene>
    <name evidence="10" type="ORF">NliqN6_5865</name>
</gene>
<keyword evidence="8" id="KW-0539">Nucleus</keyword>
<protein>
    <recommendedName>
        <fullName evidence="5">Elongator complex protein 5</fullName>
    </recommendedName>
</protein>
<evidence type="ECO:0000256" key="8">
    <source>
        <dbReference type="ARBA" id="ARBA00023242"/>
    </source>
</evidence>
<evidence type="ECO:0000256" key="4">
    <source>
        <dbReference type="ARBA" id="ARBA00009567"/>
    </source>
</evidence>
<evidence type="ECO:0000256" key="9">
    <source>
        <dbReference type="SAM" id="MobiDB-lite"/>
    </source>
</evidence>
<evidence type="ECO:0000313" key="10">
    <source>
        <dbReference type="EMBL" id="GHJ89463.1"/>
    </source>
</evidence>
<dbReference type="OrthoDB" id="166907at2759"/>
<evidence type="ECO:0000256" key="5">
    <source>
        <dbReference type="ARBA" id="ARBA00020264"/>
    </source>
</evidence>